<proteinExistence type="predicted"/>
<comment type="caution">
    <text evidence="2">The sequence shown here is derived from an EMBL/GenBank/DDBJ whole genome shotgun (WGS) entry which is preliminary data.</text>
</comment>
<evidence type="ECO:0000259" key="1">
    <source>
        <dbReference type="PROSITE" id="PS50125"/>
    </source>
</evidence>
<dbReference type="Proteomes" id="UP001594351">
    <property type="component" value="Unassembled WGS sequence"/>
</dbReference>
<accession>A0ABV6Z648</accession>
<organism evidence="2 3">
    <name type="scientific">candidate division CSSED10-310 bacterium</name>
    <dbReference type="NCBI Taxonomy" id="2855610"/>
    <lineage>
        <taxon>Bacteria</taxon>
        <taxon>Bacteria division CSSED10-310</taxon>
    </lineage>
</organism>
<dbReference type="InterPro" id="IPR001054">
    <property type="entry name" value="A/G_cyclase"/>
</dbReference>
<feature type="domain" description="Guanylate cyclase" evidence="1">
    <location>
        <begin position="1"/>
        <end position="51"/>
    </location>
</feature>
<keyword evidence="3" id="KW-1185">Reference proteome</keyword>
<sequence>HQFNVKKPKNEQLNIRIGINTGKVVAGDIGSDKRMEYTVLGDAVNTASRLESAVAQPGQIVIGETTWDMANKKLFDFLKLGEFQLRGREKRTGVYEVLGKK</sequence>
<dbReference type="InterPro" id="IPR029787">
    <property type="entry name" value="Nucleotide_cyclase"/>
</dbReference>
<dbReference type="InterPro" id="IPR050697">
    <property type="entry name" value="Adenylyl/Guanylyl_Cyclase_3/4"/>
</dbReference>
<protein>
    <submittedName>
        <fullName evidence="2">Adenylate/guanylate cyclase domain-containing protein</fullName>
    </submittedName>
</protein>
<evidence type="ECO:0000313" key="2">
    <source>
        <dbReference type="EMBL" id="MFC1853924.1"/>
    </source>
</evidence>
<dbReference type="Gene3D" id="3.30.70.1230">
    <property type="entry name" value="Nucleotide cyclase"/>
    <property type="match status" value="1"/>
</dbReference>
<dbReference type="Pfam" id="PF00211">
    <property type="entry name" value="Guanylate_cyc"/>
    <property type="match status" value="1"/>
</dbReference>
<gene>
    <name evidence="2" type="ORF">ACFL27_27385</name>
</gene>
<dbReference type="PROSITE" id="PS50125">
    <property type="entry name" value="GUANYLATE_CYCLASE_2"/>
    <property type="match status" value="1"/>
</dbReference>
<dbReference type="EMBL" id="JBHPBY010000648">
    <property type="protein sequence ID" value="MFC1853924.1"/>
    <property type="molecule type" value="Genomic_DNA"/>
</dbReference>
<reference evidence="2 3" key="1">
    <citation type="submission" date="2024-09" db="EMBL/GenBank/DDBJ databases">
        <title>Laminarin stimulates single cell rates of sulfate reduction while oxygen inhibits transcriptomic activity in coastal marine sediment.</title>
        <authorList>
            <person name="Lindsay M."/>
            <person name="Orcutt B."/>
            <person name="Emerson D."/>
            <person name="Stepanauskas R."/>
            <person name="D'Angelo T."/>
        </authorList>
    </citation>
    <scope>NUCLEOTIDE SEQUENCE [LARGE SCALE GENOMIC DNA]</scope>
    <source>
        <strain evidence="2">SAG AM-311-K15</strain>
    </source>
</reference>
<evidence type="ECO:0000313" key="3">
    <source>
        <dbReference type="Proteomes" id="UP001594351"/>
    </source>
</evidence>
<feature type="non-terminal residue" evidence="2">
    <location>
        <position position="1"/>
    </location>
</feature>
<dbReference type="PANTHER" id="PTHR43081:SF1">
    <property type="entry name" value="ADENYLATE CYCLASE, TERMINAL-DIFFERENTIATION SPECIFIC"/>
    <property type="match status" value="1"/>
</dbReference>
<dbReference type="CDD" id="cd07302">
    <property type="entry name" value="CHD"/>
    <property type="match status" value="1"/>
</dbReference>
<dbReference type="PANTHER" id="PTHR43081">
    <property type="entry name" value="ADENYLATE CYCLASE, TERMINAL-DIFFERENTIATION SPECIFIC-RELATED"/>
    <property type="match status" value="1"/>
</dbReference>
<name>A0ABV6Z648_UNCC1</name>
<dbReference type="SUPFAM" id="SSF55073">
    <property type="entry name" value="Nucleotide cyclase"/>
    <property type="match status" value="1"/>
</dbReference>